<evidence type="ECO:0000256" key="1">
    <source>
        <dbReference type="SAM" id="MobiDB-lite"/>
    </source>
</evidence>
<feature type="region of interest" description="Disordered" evidence="1">
    <location>
        <begin position="46"/>
        <end position="73"/>
    </location>
</feature>
<sequence>MQPDARPVTETMLHAICNAANGAPTGPKRRQLQLSSAARLAVRLKRQDAGHGTTSQTNATRCEAKRNERASEPNAARCVGIAFEACC</sequence>
<evidence type="ECO:0000313" key="2">
    <source>
        <dbReference type="EMBL" id="TDG53098.1"/>
    </source>
</evidence>
<proteinExistence type="predicted"/>
<reference evidence="2 3" key="1">
    <citation type="journal article" date="2019" name="J. Hered.">
        <title>An Improved Genome Assembly for Drosophila navojoa, the Basal Species in the mojavensis Cluster.</title>
        <authorList>
            <person name="Vanderlinde T."/>
            <person name="Dupim E.G."/>
            <person name="Nazario-Yepiz N.O."/>
            <person name="Carvalho A.B."/>
        </authorList>
    </citation>
    <scope>NUCLEOTIDE SEQUENCE [LARGE SCALE GENOMIC DNA]</scope>
    <source>
        <strain evidence="2">Navoj_Jal97</strain>
        <tissue evidence="2">Whole organism</tissue>
    </source>
</reference>
<evidence type="ECO:0000313" key="3">
    <source>
        <dbReference type="Proteomes" id="UP000295192"/>
    </source>
</evidence>
<protein>
    <submittedName>
        <fullName evidence="2">Uncharacterized protein</fullName>
    </submittedName>
</protein>
<accession>A0A484BW95</accession>
<feature type="compositionally biased region" description="Basic and acidic residues" evidence="1">
    <location>
        <begin position="62"/>
        <end position="71"/>
    </location>
</feature>
<comment type="caution">
    <text evidence="2">The sequence shown here is derived from an EMBL/GenBank/DDBJ whole genome shotgun (WGS) entry which is preliminary data.</text>
</comment>
<dbReference type="EMBL" id="LSRL02000002">
    <property type="protein sequence ID" value="TDG53098.1"/>
    <property type="molecule type" value="Genomic_DNA"/>
</dbReference>
<organism evidence="2 3">
    <name type="scientific">Drosophila navojoa</name>
    <name type="common">Fruit fly</name>
    <dbReference type="NCBI Taxonomy" id="7232"/>
    <lineage>
        <taxon>Eukaryota</taxon>
        <taxon>Metazoa</taxon>
        <taxon>Ecdysozoa</taxon>
        <taxon>Arthropoda</taxon>
        <taxon>Hexapoda</taxon>
        <taxon>Insecta</taxon>
        <taxon>Pterygota</taxon>
        <taxon>Neoptera</taxon>
        <taxon>Endopterygota</taxon>
        <taxon>Diptera</taxon>
        <taxon>Brachycera</taxon>
        <taxon>Muscomorpha</taxon>
        <taxon>Ephydroidea</taxon>
        <taxon>Drosophilidae</taxon>
        <taxon>Drosophila</taxon>
    </lineage>
</organism>
<name>A0A484BW95_DRONA</name>
<keyword evidence="3" id="KW-1185">Reference proteome</keyword>
<dbReference type="Proteomes" id="UP000295192">
    <property type="component" value="Unassembled WGS sequence"/>
</dbReference>
<dbReference type="AlphaFoldDB" id="A0A484BW95"/>
<gene>
    <name evidence="2" type="ORF">AWZ03_000641</name>
</gene>